<gene>
    <name evidence="2" type="ORF">BJ508DRAFT_325409</name>
</gene>
<evidence type="ECO:0000313" key="2">
    <source>
        <dbReference type="EMBL" id="RPA82408.1"/>
    </source>
</evidence>
<evidence type="ECO:0000256" key="1">
    <source>
        <dbReference type="SAM" id="MobiDB-lite"/>
    </source>
</evidence>
<organism evidence="2 3">
    <name type="scientific">Ascobolus immersus RN42</name>
    <dbReference type="NCBI Taxonomy" id="1160509"/>
    <lineage>
        <taxon>Eukaryota</taxon>
        <taxon>Fungi</taxon>
        <taxon>Dikarya</taxon>
        <taxon>Ascomycota</taxon>
        <taxon>Pezizomycotina</taxon>
        <taxon>Pezizomycetes</taxon>
        <taxon>Pezizales</taxon>
        <taxon>Ascobolaceae</taxon>
        <taxon>Ascobolus</taxon>
    </lineage>
</organism>
<dbReference type="Proteomes" id="UP000275078">
    <property type="component" value="Unassembled WGS sequence"/>
</dbReference>
<keyword evidence="3" id="KW-1185">Reference proteome</keyword>
<evidence type="ECO:0000313" key="3">
    <source>
        <dbReference type="Proteomes" id="UP000275078"/>
    </source>
</evidence>
<reference evidence="2 3" key="1">
    <citation type="journal article" date="2018" name="Nat. Ecol. Evol.">
        <title>Pezizomycetes genomes reveal the molecular basis of ectomycorrhizal truffle lifestyle.</title>
        <authorList>
            <person name="Murat C."/>
            <person name="Payen T."/>
            <person name="Noel B."/>
            <person name="Kuo A."/>
            <person name="Morin E."/>
            <person name="Chen J."/>
            <person name="Kohler A."/>
            <person name="Krizsan K."/>
            <person name="Balestrini R."/>
            <person name="Da Silva C."/>
            <person name="Montanini B."/>
            <person name="Hainaut M."/>
            <person name="Levati E."/>
            <person name="Barry K.W."/>
            <person name="Belfiori B."/>
            <person name="Cichocki N."/>
            <person name="Clum A."/>
            <person name="Dockter R.B."/>
            <person name="Fauchery L."/>
            <person name="Guy J."/>
            <person name="Iotti M."/>
            <person name="Le Tacon F."/>
            <person name="Lindquist E.A."/>
            <person name="Lipzen A."/>
            <person name="Malagnac F."/>
            <person name="Mello A."/>
            <person name="Molinier V."/>
            <person name="Miyauchi S."/>
            <person name="Poulain J."/>
            <person name="Riccioni C."/>
            <person name="Rubini A."/>
            <person name="Sitrit Y."/>
            <person name="Splivallo R."/>
            <person name="Traeger S."/>
            <person name="Wang M."/>
            <person name="Zifcakova L."/>
            <person name="Wipf D."/>
            <person name="Zambonelli A."/>
            <person name="Paolocci F."/>
            <person name="Nowrousian M."/>
            <person name="Ottonello S."/>
            <person name="Baldrian P."/>
            <person name="Spatafora J.W."/>
            <person name="Henrissat B."/>
            <person name="Nagy L.G."/>
            <person name="Aury J.M."/>
            <person name="Wincker P."/>
            <person name="Grigoriev I.V."/>
            <person name="Bonfante P."/>
            <person name="Martin F.M."/>
        </authorList>
    </citation>
    <scope>NUCLEOTIDE SEQUENCE [LARGE SCALE GENOMIC DNA]</scope>
    <source>
        <strain evidence="2 3">RN42</strain>
    </source>
</reference>
<proteinExistence type="predicted"/>
<name>A0A3N4ICL9_ASCIM</name>
<dbReference type="AlphaFoldDB" id="A0A3N4ICL9"/>
<accession>A0A3N4ICL9</accession>
<dbReference type="EMBL" id="ML119671">
    <property type="protein sequence ID" value="RPA82408.1"/>
    <property type="molecule type" value="Genomic_DNA"/>
</dbReference>
<sequence length="246" mass="26674">MDIPCLHDVFSAPTGSHWISSPGISEHNDFGEGGNNALHPNQHLGDGRGTRGVSSTCLPLDTSGHVTSSIPSWTGAQINDTNTGGGRLAVGTKEEALEGRLVGSYSPTPKPSTLNQQPITTSISDKKTKALGALSTIIDKPNSPWVSDGTDISSYQVQLEDGCEEAVKICFQEGPLEDWSDELGDCVFRLGSSYFIVVGVWARVYVLGKLGEEERVMDVLRQYGEVGPEEWRWDGYEQVDKLQSYV</sequence>
<protein>
    <submittedName>
        <fullName evidence="2">Uncharacterized protein</fullName>
    </submittedName>
</protein>
<feature type="region of interest" description="Disordered" evidence="1">
    <location>
        <begin position="28"/>
        <end position="53"/>
    </location>
</feature>